<accession>A0A3A3ZHS1</accession>
<evidence type="ECO:0000313" key="2">
    <source>
        <dbReference type="EMBL" id="RJK94846.1"/>
    </source>
</evidence>
<organism evidence="2 3">
    <name type="scientific">Vallicoccus soli</name>
    <dbReference type="NCBI Taxonomy" id="2339232"/>
    <lineage>
        <taxon>Bacteria</taxon>
        <taxon>Bacillati</taxon>
        <taxon>Actinomycetota</taxon>
        <taxon>Actinomycetes</taxon>
        <taxon>Motilibacterales</taxon>
        <taxon>Vallicoccaceae</taxon>
        <taxon>Vallicoccus</taxon>
    </lineage>
</organism>
<dbReference type="Proteomes" id="UP000265614">
    <property type="component" value="Unassembled WGS sequence"/>
</dbReference>
<evidence type="ECO:0000313" key="3">
    <source>
        <dbReference type="Proteomes" id="UP000265614"/>
    </source>
</evidence>
<dbReference type="GO" id="GO:0016788">
    <property type="term" value="F:hydrolase activity, acting on ester bonds"/>
    <property type="evidence" value="ECO:0007669"/>
    <property type="project" value="TreeGrafter"/>
</dbReference>
<dbReference type="GO" id="GO:0005737">
    <property type="term" value="C:cytoplasm"/>
    <property type="evidence" value="ECO:0007669"/>
    <property type="project" value="TreeGrafter"/>
</dbReference>
<dbReference type="InterPro" id="IPR029052">
    <property type="entry name" value="Metallo-depent_PP-like"/>
</dbReference>
<protein>
    <submittedName>
        <fullName evidence="2">Phosphoesterase</fullName>
    </submittedName>
</protein>
<dbReference type="PROSITE" id="PS51318">
    <property type="entry name" value="TAT"/>
    <property type="match status" value="1"/>
</dbReference>
<evidence type="ECO:0000259" key="1">
    <source>
        <dbReference type="Pfam" id="PF00149"/>
    </source>
</evidence>
<dbReference type="OrthoDB" id="5241795at2"/>
<dbReference type="Pfam" id="PF00149">
    <property type="entry name" value="Metallophos"/>
    <property type="match status" value="1"/>
</dbReference>
<dbReference type="Gene3D" id="3.60.21.10">
    <property type="match status" value="1"/>
</dbReference>
<gene>
    <name evidence="2" type="ORF">D5H78_13640</name>
</gene>
<dbReference type="InterPro" id="IPR004843">
    <property type="entry name" value="Calcineurin-like_PHP"/>
</dbReference>
<dbReference type="InterPro" id="IPR006311">
    <property type="entry name" value="TAT_signal"/>
</dbReference>
<name>A0A3A3ZHS1_9ACTN</name>
<sequence>MQGQGVDRRSALKAGAGALALAGVGQAAAPGAAAPAAAAAPDPRLRFGRDGRFRIVQFNDTQDDQRTDRRTLELMGRVLDQEQPDLVVLVGDNITGGPTDRREVQQALNNVVQQMEQRRIPWAATFGNHDEDSLEQAGVDEAEMLRFFRRYRWNVNPKGASGVTGTGNGVVLVQGSRGGRPAAAVWLVDSGRYAPEQIAGQDFEGYPTWDWIRADQVRWYLEQSQALERRHGGPVPGVLYCHIPLWEHRHMWFASPDSRTGADHARAVAKHGIVGERNEDECPGPFNSGMYAALQHRGDVRAVLCGHDHVNTYVGDYYGILLGYGPGTGFGTYGLGGEERNRLRGARVLDLDERLDGLVAGTRNVFAADLGIDLAADDQSADPLPLPRGW</sequence>
<keyword evidence="3" id="KW-1185">Reference proteome</keyword>
<dbReference type="CDD" id="cd07383">
    <property type="entry name" value="MPP_Dcr2"/>
    <property type="match status" value="1"/>
</dbReference>
<dbReference type="AlphaFoldDB" id="A0A3A3ZHS1"/>
<reference evidence="2 3" key="1">
    <citation type="submission" date="2018-09" db="EMBL/GenBank/DDBJ databases">
        <title>YIM 75000 draft genome.</title>
        <authorList>
            <person name="Tang S."/>
            <person name="Feng Y."/>
        </authorList>
    </citation>
    <scope>NUCLEOTIDE SEQUENCE [LARGE SCALE GENOMIC DNA]</scope>
    <source>
        <strain evidence="2 3">YIM 75000</strain>
    </source>
</reference>
<feature type="domain" description="Calcineurin-like phosphoesterase" evidence="1">
    <location>
        <begin position="53"/>
        <end position="310"/>
    </location>
</feature>
<dbReference type="EMBL" id="QZEZ01000006">
    <property type="protein sequence ID" value="RJK94846.1"/>
    <property type="molecule type" value="Genomic_DNA"/>
</dbReference>
<dbReference type="PANTHER" id="PTHR32440">
    <property type="entry name" value="PHOSPHATASE DCR2-RELATED-RELATED"/>
    <property type="match status" value="1"/>
</dbReference>
<dbReference type="SUPFAM" id="SSF56300">
    <property type="entry name" value="Metallo-dependent phosphatases"/>
    <property type="match status" value="1"/>
</dbReference>
<comment type="caution">
    <text evidence="2">The sequence shown here is derived from an EMBL/GenBank/DDBJ whole genome shotgun (WGS) entry which is preliminary data.</text>
</comment>
<proteinExistence type="predicted"/>
<dbReference type="PANTHER" id="PTHR32440:SF0">
    <property type="entry name" value="PHOSPHATASE DCR2-RELATED"/>
    <property type="match status" value="1"/>
</dbReference>